<evidence type="ECO:0000313" key="4">
    <source>
        <dbReference type="Proteomes" id="UP001064971"/>
    </source>
</evidence>
<dbReference type="SMART" id="SM00855">
    <property type="entry name" value="PGAM"/>
    <property type="match status" value="1"/>
</dbReference>
<reference evidence="3" key="1">
    <citation type="submission" date="2022-07" db="EMBL/GenBank/DDBJ databases">
        <title>Complete Genome Sequence of the Radioresistant Bacterium Deinococcus aetherius ST0316, Isolated from the Air Dust collected in Lower Stratosphere above Japan.</title>
        <authorList>
            <person name="Satoh K."/>
            <person name="Hagiwara K."/>
            <person name="Katsumata K."/>
            <person name="Kubo A."/>
            <person name="Yokobori S."/>
            <person name="Yamagishi A."/>
            <person name="Oono Y."/>
            <person name="Narumi I."/>
        </authorList>
    </citation>
    <scope>NUCLEOTIDE SEQUENCE</scope>
    <source>
        <strain evidence="3">ST0316</strain>
    </source>
</reference>
<dbReference type="Gene3D" id="3.40.50.1240">
    <property type="entry name" value="Phosphoglycerate mutase-like"/>
    <property type="match status" value="1"/>
</dbReference>
<dbReference type="InterPro" id="IPR013078">
    <property type="entry name" value="His_Pase_superF_clade-1"/>
</dbReference>
<gene>
    <name evidence="3" type="ORF">DAETH_15750</name>
</gene>
<dbReference type="InterPro" id="IPR029033">
    <property type="entry name" value="His_PPase_superfam"/>
</dbReference>
<evidence type="ECO:0000256" key="1">
    <source>
        <dbReference type="ARBA" id="ARBA00023152"/>
    </source>
</evidence>
<keyword evidence="4" id="KW-1185">Reference proteome</keyword>
<dbReference type="InterPro" id="IPR050275">
    <property type="entry name" value="PGM_Phosphatase"/>
</dbReference>
<evidence type="ECO:0000256" key="2">
    <source>
        <dbReference type="ARBA" id="ARBA00023235"/>
    </source>
</evidence>
<keyword evidence="2" id="KW-0413">Isomerase</keyword>
<dbReference type="PANTHER" id="PTHR48100">
    <property type="entry name" value="BROAD-SPECIFICITY PHOSPHATASE YOR283W-RELATED"/>
    <property type="match status" value="1"/>
</dbReference>
<dbReference type="Pfam" id="PF00300">
    <property type="entry name" value="His_Phos_1"/>
    <property type="match status" value="1"/>
</dbReference>
<dbReference type="PANTHER" id="PTHR48100:SF1">
    <property type="entry name" value="HISTIDINE PHOSPHATASE FAMILY PROTEIN-RELATED"/>
    <property type="match status" value="1"/>
</dbReference>
<dbReference type="PROSITE" id="PS00175">
    <property type="entry name" value="PG_MUTASE"/>
    <property type="match status" value="1"/>
</dbReference>
<dbReference type="EMBL" id="AP026560">
    <property type="protein sequence ID" value="BDP41606.1"/>
    <property type="molecule type" value="Genomic_DNA"/>
</dbReference>
<keyword evidence="1" id="KW-0324">Glycolysis</keyword>
<sequence>MPASRVFLVRHGQTAANVSRVLRGPSGEGDPLDSAGETQARLVAAHLAALHLQNPRVYASSYRRARETARPVADALGVPLHILDGVHEIDPGDWVGRPYDDLRTHALRKEDGTLGFPGGESLEEVGERFHRALNGLPPGETPIIVSHGGALTAGLAALLRVPVAVAWTETRFAHPNAALTELERHGEGWHVVRLADVRHLKELMPINPN</sequence>
<dbReference type="Proteomes" id="UP001064971">
    <property type="component" value="Chromosome"/>
</dbReference>
<evidence type="ECO:0000313" key="3">
    <source>
        <dbReference type="EMBL" id="BDP41606.1"/>
    </source>
</evidence>
<dbReference type="CDD" id="cd07067">
    <property type="entry name" value="HP_PGM_like"/>
    <property type="match status" value="1"/>
</dbReference>
<name>A0ABN6RIT4_9DEIO</name>
<dbReference type="RefSeq" id="WP_264774348.1">
    <property type="nucleotide sequence ID" value="NZ_AP026560.1"/>
</dbReference>
<dbReference type="InterPro" id="IPR001345">
    <property type="entry name" value="PG/BPGM_mutase_AS"/>
</dbReference>
<protein>
    <submittedName>
        <fullName evidence="3">Phosphoglycerate mutase</fullName>
    </submittedName>
</protein>
<organism evidence="3 4">
    <name type="scientific">Deinococcus aetherius</name>
    <dbReference type="NCBI Taxonomy" id="200252"/>
    <lineage>
        <taxon>Bacteria</taxon>
        <taxon>Thermotogati</taxon>
        <taxon>Deinococcota</taxon>
        <taxon>Deinococci</taxon>
        <taxon>Deinococcales</taxon>
        <taxon>Deinococcaceae</taxon>
        <taxon>Deinococcus</taxon>
    </lineage>
</organism>
<dbReference type="SUPFAM" id="SSF53254">
    <property type="entry name" value="Phosphoglycerate mutase-like"/>
    <property type="match status" value="1"/>
</dbReference>
<accession>A0ABN6RIT4</accession>
<proteinExistence type="predicted"/>